<evidence type="ECO:0000313" key="2">
    <source>
        <dbReference type="Proteomes" id="UP000199580"/>
    </source>
</evidence>
<dbReference type="AlphaFoldDB" id="A0A1G8RMR9"/>
<reference evidence="1 2" key="1">
    <citation type="submission" date="2016-10" db="EMBL/GenBank/DDBJ databases">
        <authorList>
            <person name="de Groot N.N."/>
        </authorList>
    </citation>
    <scope>NUCLEOTIDE SEQUENCE [LARGE SCALE GENOMIC DNA]</scope>
    <source>
        <strain evidence="1 2">CGMCC 1.10076</strain>
    </source>
</reference>
<dbReference type="STRING" id="1128970.SAMN04487935_0195"/>
<organism evidence="1 2">
    <name type="scientific">Flavobacterium noncentrifugens</name>
    <dbReference type="NCBI Taxonomy" id="1128970"/>
    <lineage>
        <taxon>Bacteria</taxon>
        <taxon>Pseudomonadati</taxon>
        <taxon>Bacteroidota</taxon>
        <taxon>Flavobacteriia</taxon>
        <taxon>Flavobacteriales</taxon>
        <taxon>Flavobacteriaceae</taxon>
        <taxon>Flavobacterium</taxon>
    </lineage>
</organism>
<dbReference type="Pfam" id="PF19937">
    <property type="entry name" value="GldC-like"/>
    <property type="match status" value="1"/>
</dbReference>
<gene>
    <name evidence="1" type="ORF">SAMN04487935_0195</name>
</gene>
<dbReference type="Proteomes" id="UP000199580">
    <property type="component" value="Unassembled WGS sequence"/>
</dbReference>
<protein>
    <submittedName>
        <fullName evidence="1">Protein involved in gliding motility GldC</fullName>
    </submittedName>
</protein>
<sequence length="127" mass="14923">MPEKYLKNLNTNPRKMANNITSEIKFTVELDENRVPEKLMWSAQDGGIEAEEAKAMMLSIWDSKVQETLRIDLWTKDMPVDEMKLFFHQTLVAMSDTFRRATDDEKMADTMKDFCDYFADKLELTKQ</sequence>
<evidence type="ECO:0000313" key="1">
    <source>
        <dbReference type="EMBL" id="SDJ18193.1"/>
    </source>
</evidence>
<dbReference type="InterPro" id="IPR019854">
    <property type="entry name" value="Motility-assoc_prot_GldC"/>
</dbReference>
<name>A0A1G8RMR9_9FLAO</name>
<proteinExistence type="predicted"/>
<keyword evidence="2" id="KW-1185">Reference proteome</keyword>
<accession>A0A1G8RMR9</accession>
<dbReference type="EMBL" id="FNEZ01000001">
    <property type="protein sequence ID" value="SDJ18193.1"/>
    <property type="molecule type" value="Genomic_DNA"/>
</dbReference>
<dbReference type="NCBIfam" id="TIGR03515">
    <property type="entry name" value="GldC"/>
    <property type="match status" value="1"/>
</dbReference>